<dbReference type="GO" id="GO:0005737">
    <property type="term" value="C:cytoplasm"/>
    <property type="evidence" value="ECO:0007669"/>
    <property type="project" value="TreeGrafter"/>
</dbReference>
<name>A0A1C7D6Z3_9SPHN</name>
<keyword evidence="6" id="KW-0106">Calcium</keyword>
<evidence type="ECO:0000256" key="3">
    <source>
        <dbReference type="ARBA" id="ARBA00022723"/>
    </source>
</evidence>
<evidence type="ECO:0000256" key="1">
    <source>
        <dbReference type="ARBA" id="ARBA00001913"/>
    </source>
</evidence>
<reference evidence="8 9" key="1">
    <citation type="submission" date="2016-07" db="EMBL/GenBank/DDBJ databases">
        <title>Complete genome sequence of Altererythrobacter namhicola JCM 16345T, containing esterase-encoding genes.</title>
        <authorList>
            <person name="Cheng H."/>
            <person name="Wu Y.-H."/>
            <person name="Jian S.-L."/>
            <person name="Huo Y.-Y."/>
            <person name="Wang C.-S."/>
            <person name="Xu X.-W."/>
        </authorList>
    </citation>
    <scope>NUCLEOTIDE SEQUENCE [LARGE SCALE GENOMIC DNA]</scope>
    <source>
        <strain evidence="8 9">JCM 16345</strain>
    </source>
</reference>
<accession>A0A1C7D6Z3</accession>
<dbReference type="STRING" id="645517.A6F65_00907"/>
<evidence type="ECO:0000313" key="8">
    <source>
        <dbReference type="EMBL" id="ANU07217.1"/>
    </source>
</evidence>
<dbReference type="SUPFAM" id="SSF53649">
    <property type="entry name" value="Alkaline phosphatase-like"/>
    <property type="match status" value="1"/>
</dbReference>
<keyword evidence="4" id="KW-0732">Signal</keyword>
<dbReference type="PROSITE" id="PS00523">
    <property type="entry name" value="SULFATASE_1"/>
    <property type="match status" value="1"/>
</dbReference>
<dbReference type="EC" id="3.1.6.1" evidence="8"/>
<dbReference type="PANTHER" id="PTHR45953:SF1">
    <property type="entry name" value="IDURONATE 2-SULFATASE"/>
    <property type="match status" value="1"/>
</dbReference>
<evidence type="ECO:0000313" key="9">
    <source>
        <dbReference type="Proteomes" id="UP000092698"/>
    </source>
</evidence>
<dbReference type="AlphaFoldDB" id="A0A1C7D6Z3"/>
<dbReference type="Proteomes" id="UP000092698">
    <property type="component" value="Chromosome"/>
</dbReference>
<sequence>MPTPVDNVVYLPDKAFVKGKSSFGEENMKTAIRLAMSASAIGLAAFGIAACTQDAGNAVASAPPPAEGSQWLVGLPDAAPERPNVLFIQIDDLRPDLGIYGHPTAQTPNMDALGRSGMVFDNGIVSQAVCGPSRAALMTGLRPDTTGITDLKTPVDEAVPNAVTMLDMFKGAGYETLGIGKIYHHADDDADGWTVREEDYEHILRRADRKAGIPRKAYDRAENRAELPDTLNVDMALDHMERLGDSGEPFFMAVGIHRPHLPFISPESDWARYSPSTVPEPVNRNGQEGAPPWALVAYEVWNYPETEDEKPNMPEPVADELRWGYLAAVSFADSLVGDLLRKLEAEGLADNTIIVLWGDHGWKLGDHAAWAKHSTADLDIRVPIIINAPGVTRQGTRTNTVVETVDIYPTLAQLAGFTPPSNLEGDSLVPLLLNPDRNWKEAGFSQYGRNAGLTEGNGKLMGRTVRTKRFRYTAWVDKSGKVAAQELYDLSVDSDESVNRAGDPKYGSDIARLERVRLGGWKAQRANLR</sequence>
<protein>
    <submittedName>
        <fullName evidence="8">Arylsulfatase</fullName>
        <ecNumber evidence="8">3.1.6.1</ecNumber>
    </submittedName>
</protein>
<dbReference type="PANTHER" id="PTHR45953">
    <property type="entry name" value="IDURONATE 2-SULFATASE"/>
    <property type="match status" value="1"/>
</dbReference>
<dbReference type="OrthoDB" id="9795675at2"/>
<gene>
    <name evidence="8" type="ORF">A6F65_00907</name>
</gene>
<dbReference type="InterPro" id="IPR000917">
    <property type="entry name" value="Sulfatase_N"/>
</dbReference>
<dbReference type="GO" id="GO:0046872">
    <property type="term" value="F:metal ion binding"/>
    <property type="evidence" value="ECO:0007669"/>
    <property type="project" value="UniProtKB-KW"/>
</dbReference>
<dbReference type="InterPro" id="IPR024607">
    <property type="entry name" value="Sulfatase_CS"/>
</dbReference>
<dbReference type="Pfam" id="PF00884">
    <property type="entry name" value="Sulfatase"/>
    <property type="match status" value="1"/>
</dbReference>
<dbReference type="CDD" id="cd16030">
    <property type="entry name" value="iduronate-2-sulfatase"/>
    <property type="match status" value="1"/>
</dbReference>
<dbReference type="GO" id="GO:0004423">
    <property type="term" value="F:iduronate-2-sulfatase activity"/>
    <property type="evidence" value="ECO:0007669"/>
    <property type="project" value="InterPro"/>
</dbReference>
<dbReference type="EMBL" id="CP016545">
    <property type="protein sequence ID" value="ANU07217.1"/>
    <property type="molecule type" value="Genomic_DNA"/>
</dbReference>
<keyword evidence="9" id="KW-1185">Reference proteome</keyword>
<evidence type="ECO:0000256" key="5">
    <source>
        <dbReference type="ARBA" id="ARBA00022801"/>
    </source>
</evidence>
<evidence type="ECO:0000256" key="6">
    <source>
        <dbReference type="ARBA" id="ARBA00022837"/>
    </source>
</evidence>
<organism evidence="8 9">
    <name type="scientific">Paraurantiacibacter namhicola</name>
    <dbReference type="NCBI Taxonomy" id="645517"/>
    <lineage>
        <taxon>Bacteria</taxon>
        <taxon>Pseudomonadati</taxon>
        <taxon>Pseudomonadota</taxon>
        <taxon>Alphaproteobacteria</taxon>
        <taxon>Sphingomonadales</taxon>
        <taxon>Erythrobacteraceae</taxon>
        <taxon>Paraurantiacibacter</taxon>
    </lineage>
</organism>
<evidence type="ECO:0000256" key="2">
    <source>
        <dbReference type="ARBA" id="ARBA00008779"/>
    </source>
</evidence>
<dbReference type="InterPro" id="IPR035874">
    <property type="entry name" value="IDS"/>
</dbReference>
<comment type="cofactor">
    <cofactor evidence="1">
        <name>Ca(2+)</name>
        <dbReference type="ChEBI" id="CHEBI:29108"/>
    </cofactor>
</comment>
<dbReference type="Gene3D" id="3.40.720.10">
    <property type="entry name" value="Alkaline Phosphatase, subunit A"/>
    <property type="match status" value="1"/>
</dbReference>
<evidence type="ECO:0000259" key="7">
    <source>
        <dbReference type="Pfam" id="PF00884"/>
    </source>
</evidence>
<evidence type="ECO:0000256" key="4">
    <source>
        <dbReference type="ARBA" id="ARBA00022729"/>
    </source>
</evidence>
<dbReference type="PATRIC" id="fig|645517.4.peg.900"/>
<proteinExistence type="inferred from homology"/>
<feature type="domain" description="Sulfatase N-terminal" evidence="7">
    <location>
        <begin position="83"/>
        <end position="416"/>
    </location>
</feature>
<keyword evidence="5 8" id="KW-0378">Hydrolase</keyword>
<dbReference type="PROSITE" id="PS00149">
    <property type="entry name" value="SULFATASE_2"/>
    <property type="match status" value="1"/>
</dbReference>
<comment type="similarity">
    <text evidence="2">Belongs to the sulfatase family.</text>
</comment>
<dbReference type="InterPro" id="IPR017850">
    <property type="entry name" value="Alkaline_phosphatase_core_sf"/>
</dbReference>
<dbReference type="KEGG" id="anh:A6F65_00907"/>
<dbReference type="GO" id="GO:0004065">
    <property type="term" value="F:arylsulfatase activity"/>
    <property type="evidence" value="ECO:0007669"/>
    <property type="project" value="UniProtKB-EC"/>
</dbReference>
<keyword evidence="3" id="KW-0479">Metal-binding</keyword>